<organism evidence="2 3">
    <name type="scientific">Spinacia oleracea</name>
    <name type="common">Spinach</name>
    <dbReference type="NCBI Taxonomy" id="3562"/>
    <lineage>
        <taxon>Eukaryota</taxon>
        <taxon>Viridiplantae</taxon>
        <taxon>Streptophyta</taxon>
        <taxon>Embryophyta</taxon>
        <taxon>Tracheophyta</taxon>
        <taxon>Spermatophyta</taxon>
        <taxon>Magnoliopsida</taxon>
        <taxon>eudicotyledons</taxon>
        <taxon>Gunneridae</taxon>
        <taxon>Pentapetalae</taxon>
        <taxon>Caryophyllales</taxon>
        <taxon>Chenopodiaceae</taxon>
        <taxon>Chenopodioideae</taxon>
        <taxon>Anserineae</taxon>
        <taxon>Spinacia</taxon>
    </lineage>
</organism>
<dbReference type="InterPro" id="IPR024054">
    <property type="entry name" value="TIF2_asu_middle_sf"/>
</dbReference>
<gene>
    <name evidence="3" type="primary">LOC130464203</name>
</gene>
<dbReference type="SUPFAM" id="SSF116742">
    <property type="entry name" value="eIF2alpha middle domain-like"/>
    <property type="match status" value="1"/>
</dbReference>
<dbReference type="GeneID" id="130464203"/>
<dbReference type="Proteomes" id="UP000813463">
    <property type="component" value="Chromosome 6"/>
</dbReference>
<evidence type="ECO:0000313" key="2">
    <source>
        <dbReference type="Proteomes" id="UP000813463"/>
    </source>
</evidence>
<dbReference type="PANTHER" id="PTHR10602">
    <property type="entry name" value="EUKARYOTIC TRANSLATION INITIATION FACTOR 2 SUBUNIT 1"/>
    <property type="match status" value="1"/>
</dbReference>
<reference evidence="3" key="2">
    <citation type="submission" date="2025-08" db="UniProtKB">
        <authorList>
            <consortium name="RefSeq"/>
        </authorList>
    </citation>
    <scope>IDENTIFICATION</scope>
    <source>
        <tissue evidence="3">Leaf</tissue>
    </source>
</reference>
<protein>
    <submittedName>
        <fullName evidence="3">Eukaryotic translation initiation factor 2 subunit alpha homolog isoform X1</fullName>
    </submittedName>
</protein>
<dbReference type="PANTHER" id="PTHR10602:SF0">
    <property type="entry name" value="EUKARYOTIC TRANSLATION INITIATION FACTOR 2 SUBUNIT 1"/>
    <property type="match status" value="1"/>
</dbReference>
<evidence type="ECO:0000313" key="3">
    <source>
        <dbReference type="RefSeq" id="XP_056689641.1"/>
    </source>
</evidence>
<proteinExistence type="predicted"/>
<accession>A0ABM3R1Z0</accession>
<dbReference type="Pfam" id="PF07541">
    <property type="entry name" value="EIF_2_alpha"/>
    <property type="match status" value="1"/>
</dbReference>
<keyword evidence="1" id="KW-0648">Protein biosynthesis</keyword>
<dbReference type="GO" id="GO:0003743">
    <property type="term" value="F:translation initiation factor activity"/>
    <property type="evidence" value="ECO:0007669"/>
    <property type="project" value="UniProtKB-KW"/>
</dbReference>
<dbReference type="Gene3D" id="1.10.150.190">
    <property type="entry name" value="Translation initiation factor 2, subunit 1, domain 2"/>
    <property type="match status" value="1"/>
</dbReference>
<evidence type="ECO:0000256" key="1">
    <source>
        <dbReference type="ARBA" id="ARBA00022917"/>
    </source>
</evidence>
<dbReference type="InterPro" id="IPR011488">
    <property type="entry name" value="TIF_2_asu"/>
</dbReference>
<keyword evidence="3" id="KW-0396">Initiation factor</keyword>
<sequence length="135" mass="15530">MLPIFTMQDLYLHIGWPLYRKFAHAFEAFKSIVNDPDTFLDRLTYQVKETGPNGQEVTKVIPVVTPEIKESLINNIRPRMTPQPLKIHASSLIECFMSRFSQLQGRGPSPKRSWMKFETSGLLTSTIVNYPQCNN</sequence>
<dbReference type="RefSeq" id="XP_056689641.1">
    <property type="nucleotide sequence ID" value="XM_056833663.1"/>
</dbReference>
<keyword evidence="2" id="KW-1185">Reference proteome</keyword>
<name>A0ABM3R1Z0_SPIOL</name>
<reference evidence="2" key="1">
    <citation type="journal article" date="2021" name="Nat. Commun.">
        <title>Genomic analyses provide insights into spinach domestication and the genetic basis of agronomic traits.</title>
        <authorList>
            <person name="Cai X."/>
            <person name="Sun X."/>
            <person name="Xu C."/>
            <person name="Sun H."/>
            <person name="Wang X."/>
            <person name="Ge C."/>
            <person name="Zhang Z."/>
            <person name="Wang Q."/>
            <person name="Fei Z."/>
            <person name="Jiao C."/>
            <person name="Wang Q."/>
        </authorList>
    </citation>
    <scope>NUCLEOTIDE SEQUENCE [LARGE SCALE GENOMIC DNA]</scope>
    <source>
        <strain evidence="2">cv. Varoflay</strain>
    </source>
</reference>